<dbReference type="Gene3D" id="1.10.510.10">
    <property type="entry name" value="Transferase(Phosphotransferase) domain 1"/>
    <property type="match status" value="1"/>
</dbReference>
<dbReference type="PaxDb" id="3708-A0A078GYQ1"/>
<evidence type="ECO:0000313" key="4">
    <source>
        <dbReference type="Proteomes" id="UP000028999"/>
    </source>
</evidence>
<dbReference type="Proteomes" id="UP000028999">
    <property type="component" value="Unassembled WGS sequence"/>
</dbReference>
<protein>
    <submittedName>
        <fullName evidence="2">(rape) hypothetical protein</fullName>
    </submittedName>
    <submittedName>
        <fullName evidence="3">BnaAnng03400D protein</fullName>
    </submittedName>
</protein>
<sequence length="143" mass="15864">MFIVMTYHCDIKPSNILLDDDLTAHVSDFGLARLPFKFDQESFLNQLSSADVRGTIGSCSEYGVGGQPLIHGDVYSFGVLLLEMFTGKRPTDELFGGYFTLHGYIKSALLESVGYCRQIDFSQWSQSRFPYCCVQGTDFGGGT</sequence>
<reference evidence="2" key="3">
    <citation type="submission" date="2021-01" db="EMBL/GenBank/DDBJ databases">
        <authorList>
            <consortium name="Genoscope - CEA"/>
            <person name="William W."/>
        </authorList>
    </citation>
    <scope>NUCLEOTIDE SEQUENCE</scope>
</reference>
<dbReference type="PANTHER" id="PTHR48055:SF55">
    <property type="entry name" value="PROTEIN KINASE DOMAIN-CONTAINING PROTEIN"/>
    <property type="match status" value="1"/>
</dbReference>
<dbReference type="GO" id="GO:0005524">
    <property type="term" value="F:ATP binding"/>
    <property type="evidence" value="ECO:0007669"/>
    <property type="project" value="InterPro"/>
</dbReference>
<name>A0A078GYQ1_BRANA</name>
<dbReference type="AlphaFoldDB" id="A0A078GYQ1"/>
<keyword evidence="4" id="KW-1185">Reference proteome</keyword>
<dbReference type="GO" id="GO:0004674">
    <property type="term" value="F:protein serine/threonine kinase activity"/>
    <property type="evidence" value="ECO:0000318"/>
    <property type="project" value="GO_Central"/>
</dbReference>
<dbReference type="InterPro" id="IPR011009">
    <property type="entry name" value="Kinase-like_dom_sf"/>
</dbReference>
<dbReference type="SUPFAM" id="SSF56112">
    <property type="entry name" value="Protein kinase-like (PK-like)"/>
    <property type="match status" value="1"/>
</dbReference>
<evidence type="ECO:0000259" key="1">
    <source>
        <dbReference type="PROSITE" id="PS50011"/>
    </source>
</evidence>
<dbReference type="SMR" id="A0A078GYQ1"/>
<proteinExistence type="predicted"/>
<organism evidence="3 4">
    <name type="scientific">Brassica napus</name>
    <name type="common">Rape</name>
    <dbReference type="NCBI Taxonomy" id="3708"/>
    <lineage>
        <taxon>Eukaryota</taxon>
        <taxon>Viridiplantae</taxon>
        <taxon>Streptophyta</taxon>
        <taxon>Embryophyta</taxon>
        <taxon>Tracheophyta</taxon>
        <taxon>Spermatophyta</taxon>
        <taxon>Magnoliopsida</taxon>
        <taxon>eudicotyledons</taxon>
        <taxon>Gunneridae</taxon>
        <taxon>Pentapetalae</taxon>
        <taxon>rosids</taxon>
        <taxon>malvids</taxon>
        <taxon>Brassicales</taxon>
        <taxon>Brassicaceae</taxon>
        <taxon>Brassiceae</taxon>
        <taxon>Brassica</taxon>
    </lineage>
</organism>
<dbReference type="PROSITE" id="PS50011">
    <property type="entry name" value="PROTEIN_KINASE_DOM"/>
    <property type="match status" value="1"/>
</dbReference>
<dbReference type="InterPro" id="IPR000719">
    <property type="entry name" value="Prot_kinase_dom"/>
</dbReference>
<evidence type="ECO:0000313" key="2">
    <source>
        <dbReference type="EMBL" id="CAF2152173.1"/>
    </source>
</evidence>
<reference evidence="3 4" key="1">
    <citation type="journal article" date="2014" name="Science">
        <title>Plant genetics. Early allopolyploid evolution in the post-Neolithic Brassica napus oilseed genome.</title>
        <authorList>
            <person name="Chalhoub B."/>
            <person name="Denoeud F."/>
            <person name="Liu S."/>
            <person name="Parkin I.A."/>
            <person name="Tang H."/>
            <person name="Wang X."/>
            <person name="Chiquet J."/>
            <person name="Belcram H."/>
            <person name="Tong C."/>
            <person name="Samans B."/>
            <person name="Correa M."/>
            <person name="Da Silva C."/>
            <person name="Just J."/>
            <person name="Falentin C."/>
            <person name="Koh C.S."/>
            <person name="Le Clainche I."/>
            <person name="Bernard M."/>
            <person name="Bento P."/>
            <person name="Noel B."/>
            <person name="Labadie K."/>
            <person name="Alberti A."/>
            <person name="Charles M."/>
            <person name="Arnaud D."/>
            <person name="Guo H."/>
            <person name="Daviaud C."/>
            <person name="Alamery S."/>
            <person name="Jabbari K."/>
            <person name="Zhao M."/>
            <person name="Edger P.P."/>
            <person name="Chelaifa H."/>
            <person name="Tack D."/>
            <person name="Lassalle G."/>
            <person name="Mestiri I."/>
            <person name="Schnel N."/>
            <person name="Le Paslier M.C."/>
            <person name="Fan G."/>
            <person name="Renault V."/>
            <person name="Bayer P.E."/>
            <person name="Golicz A.A."/>
            <person name="Manoli S."/>
            <person name="Lee T.H."/>
            <person name="Thi V.H."/>
            <person name="Chalabi S."/>
            <person name="Hu Q."/>
            <person name="Fan C."/>
            <person name="Tollenaere R."/>
            <person name="Lu Y."/>
            <person name="Battail C."/>
            <person name="Shen J."/>
            <person name="Sidebottom C.H."/>
            <person name="Wang X."/>
            <person name="Canaguier A."/>
            <person name="Chauveau A."/>
            <person name="Berard A."/>
            <person name="Deniot G."/>
            <person name="Guan M."/>
            <person name="Liu Z."/>
            <person name="Sun F."/>
            <person name="Lim Y.P."/>
            <person name="Lyons E."/>
            <person name="Town C.D."/>
            <person name="Bancroft I."/>
            <person name="Wang X."/>
            <person name="Meng J."/>
            <person name="Ma J."/>
            <person name="Pires J.C."/>
            <person name="King G.J."/>
            <person name="Brunel D."/>
            <person name="Delourme R."/>
            <person name="Renard M."/>
            <person name="Aury J.M."/>
            <person name="Adams K.L."/>
            <person name="Batley J."/>
            <person name="Snowdon R.J."/>
            <person name="Tost J."/>
            <person name="Edwards D."/>
            <person name="Zhou Y."/>
            <person name="Hua W."/>
            <person name="Sharpe A.G."/>
            <person name="Paterson A.H."/>
            <person name="Guan C."/>
            <person name="Wincker P."/>
        </authorList>
    </citation>
    <scope>NUCLEOTIDE SEQUENCE [LARGE SCALE GENOMIC DNA]</scope>
    <source>
        <strain evidence="4">cv. Darmor-bzh</strain>
    </source>
</reference>
<dbReference type="EMBL" id="LK032242">
    <property type="protein sequence ID" value="CDY29718.1"/>
    <property type="molecule type" value="Genomic_DNA"/>
</dbReference>
<dbReference type="Proteomes" id="UP001295469">
    <property type="component" value="Chromosome A01"/>
</dbReference>
<dbReference type="Gramene" id="CDY29718">
    <property type="protein sequence ID" value="CDY29718"/>
    <property type="gene ID" value="GSBRNA2T00043527001"/>
</dbReference>
<dbReference type="EMBL" id="HG994355">
    <property type="protein sequence ID" value="CAF2152173.1"/>
    <property type="molecule type" value="Genomic_DNA"/>
</dbReference>
<gene>
    <name evidence="3" type="primary">BnaAnng03400D</name>
    <name evidence="2" type="ORF">DARMORV10_A01P26820.1</name>
    <name evidence="3" type="ORF">GSBRNA2T00043527001</name>
</gene>
<dbReference type="Pfam" id="PF00069">
    <property type="entry name" value="Pkinase"/>
    <property type="match status" value="1"/>
</dbReference>
<dbReference type="GO" id="GO:0016020">
    <property type="term" value="C:membrane"/>
    <property type="evidence" value="ECO:0000318"/>
    <property type="project" value="GO_Central"/>
</dbReference>
<dbReference type="PANTHER" id="PTHR48055">
    <property type="entry name" value="LEUCINE-RICH REPEAT RECEPTOR PROTEIN KINASE EMS1"/>
    <property type="match status" value="1"/>
</dbReference>
<dbReference type="STRING" id="3708.A0A078GYQ1"/>
<feature type="domain" description="Protein kinase" evidence="1">
    <location>
        <begin position="1"/>
        <end position="143"/>
    </location>
</feature>
<accession>A0A078GYQ1</accession>
<dbReference type="InterPro" id="IPR051564">
    <property type="entry name" value="LRR_receptor-like_kinase"/>
</dbReference>
<reference evidence="3" key="2">
    <citation type="submission" date="2014-06" db="EMBL/GenBank/DDBJ databases">
        <authorList>
            <person name="Genoscope - CEA"/>
        </authorList>
    </citation>
    <scope>NUCLEOTIDE SEQUENCE</scope>
</reference>
<evidence type="ECO:0000313" key="3">
    <source>
        <dbReference type="EMBL" id="CDY29718.1"/>
    </source>
</evidence>